<dbReference type="Proteomes" id="UP000318521">
    <property type="component" value="Unassembled WGS sequence"/>
</dbReference>
<dbReference type="InterPro" id="IPR011990">
    <property type="entry name" value="TPR-like_helical_dom_sf"/>
</dbReference>
<dbReference type="Gene3D" id="1.25.40.10">
    <property type="entry name" value="Tetratricopeptide repeat domain"/>
    <property type="match status" value="3"/>
</dbReference>
<dbReference type="AlphaFoldDB" id="A0A553ZZS1"/>
<accession>A0A553ZZS1</accession>
<evidence type="ECO:0000313" key="3">
    <source>
        <dbReference type="Proteomes" id="UP000318521"/>
    </source>
</evidence>
<protein>
    <recommendedName>
        <fullName evidence="4">Tetratricopeptide repeat protein</fullName>
    </recommendedName>
</protein>
<feature type="repeat" description="TPR" evidence="1">
    <location>
        <begin position="206"/>
        <end position="239"/>
    </location>
</feature>
<dbReference type="PANTHER" id="PTHR12558:SF13">
    <property type="entry name" value="CELL DIVISION CYCLE PROTEIN 27 HOMOLOG"/>
    <property type="match status" value="1"/>
</dbReference>
<keyword evidence="1" id="KW-0802">TPR repeat</keyword>
<dbReference type="EMBL" id="VLXZ01000004">
    <property type="protein sequence ID" value="TSB46944.1"/>
    <property type="molecule type" value="Genomic_DNA"/>
</dbReference>
<evidence type="ECO:0008006" key="4">
    <source>
        <dbReference type="Google" id="ProtNLM"/>
    </source>
</evidence>
<evidence type="ECO:0000256" key="1">
    <source>
        <dbReference type="PROSITE-ProRule" id="PRU00339"/>
    </source>
</evidence>
<reference evidence="2 3" key="1">
    <citation type="submission" date="2019-07" db="EMBL/GenBank/DDBJ databases">
        <authorList>
            <person name="Park Y.J."/>
            <person name="Jeong S.E."/>
            <person name="Jung H.S."/>
        </authorList>
    </citation>
    <scope>NUCLEOTIDE SEQUENCE [LARGE SCALE GENOMIC DNA]</scope>
    <source>
        <strain evidence="3">P16(2019)</strain>
    </source>
</reference>
<evidence type="ECO:0000313" key="2">
    <source>
        <dbReference type="EMBL" id="TSB46944.1"/>
    </source>
</evidence>
<sequence>METWLNEWEANYHTICELMKHGKFESVSHMLAQLELQSAKLLDQWVVLDEKLAVAKEKLNEAGMGAEKSFYQSLGTDYFAQNQMQRAVIALSFEKATGDQEEWRRLFLAYAYLMEGYHDETIEQFLYLIQTARHLGVRHFCYAGLGCYYTINGNVDRGVEFFEQAKTLTPTSDVVYNLGVCYYLTGAFEVSAEHFEQYSQHVKNDTEALRFFGLIQMKLNKADRAKQLWQQALSLYSSNEDVTRLALLCEWYGEHDLAIHCYQKALSLGENRLFAEHGLAWNLALCGHRASSWSIFNRLLKEQPDNPHIKRSLYYLGCLYKDHHSS</sequence>
<dbReference type="InterPro" id="IPR019734">
    <property type="entry name" value="TPR_rpt"/>
</dbReference>
<comment type="caution">
    <text evidence="2">The sequence shown here is derived from an EMBL/GenBank/DDBJ whole genome shotgun (WGS) entry which is preliminary data.</text>
</comment>
<name>A0A553ZZS1_9BACI</name>
<dbReference type="SMART" id="SM00028">
    <property type="entry name" value="TPR"/>
    <property type="match status" value="3"/>
</dbReference>
<dbReference type="PROSITE" id="PS50005">
    <property type="entry name" value="TPR"/>
    <property type="match status" value="2"/>
</dbReference>
<gene>
    <name evidence="2" type="ORF">FN960_07955</name>
</gene>
<organism evidence="2 3">
    <name type="scientific">Alkalicoccobacillus porphyridii</name>
    <dbReference type="NCBI Taxonomy" id="2597270"/>
    <lineage>
        <taxon>Bacteria</taxon>
        <taxon>Bacillati</taxon>
        <taxon>Bacillota</taxon>
        <taxon>Bacilli</taxon>
        <taxon>Bacillales</taxon>
        <taxon>Bacillaceae</taxon>
        <taxon>Alkalicoccobacillus</taxon>
    </lineage>
</organism>
<dbReference type="Pfam" id="PF13181">
    <property type="entry name" value="TPR_8"/>
    <property type="match status" value="1"/>
</dbReference>
<dbReference type="SUPFAM" id="SSF48452">
    <property type="entry name" value="TPR-like"/>
    <property type="match status" value="2"/>
</dbReference>
<dbReference type="PANTHER" id="PTHR12558">
    <property type="entry name" value="CELL DIVISION CYCLE 16,23,27"/>
    <property type="match status" value="1"/>
</dbReference>
<proteinExistence type="predicted"/>
<keyword evidence="3" id="KW-1185">Reference proteome</keyword>
<dbReference type="RefSeq" id="WP_143848174.1">
    <property type="nucleotide sequence ID" value="NZ_VLXZ01000004.1"/>
</dbReference>
<dbReference type="OrthoDB" id="2937463at2"/>
<feature type="repeat" description="TPR" evidence="1">
    <location>
        <begin position="139"/>
        <end position="172"/>
    </location>
</feature>